<dbReference type="AlphaFoldDB" id="A0AAW1Y047"/>
<keyword evidence="2" id="KW-1185">Reference proteome</keyword>
<gene>
    <name evidence="1" type="ORF">M0R45_007364</name>
</gene>
<proteinExistence type="predicted"/>
<evidence type="ECO:0000313" key="1">
    <source>
        <dbReference type="EMBL" id="KAK9941665.1"/>
    </source>
</evidence>
<name>A0AAW1Y047_RUBAR</name>
<dbReference type="InterPro" id="IPR036612">
    <property type="entry name" value="KH_dom_type_1_sf"/>
</dbReference>
<dbReference type="Gene3D" id="3.30.1370.10">
    <property type="entry name" value="K Homology domain, type 1"/>
    <property type="match status" value="1"/>
</dbReference>
<sequence length="208" mass="23049">MESATMDADCMEMDKSGPSSSCSNETSFSGFFQEKTTYQSTHTYYIEILKGDRRHILIKIGNQEGGLCSNYGINKALAALTSCILFLNVSVVLPADSIRKSKKYLSEKHAERHGMDNLEQPNVDYLGTDKSGPSLDVSGMPEITSFSTRFLIGREKEVQEAWPSVHSFIEEHGISCTRTENSTRTTDPDIMDKAGVFLEMLARTSIPA</sequence>
<dbReference type="Proteomes" id="UP001457282">
    <property type="component" value="Unassembled WGS sequence"/>
</dbReference>
<dbReference type="EMBL" id="JBEDUW010000002">
    <property type="protein sequence ID" value="KAK9941665.1"/>
    <property type="molecule type" value="Genomic_DNA"/>
</dbReference>
<dbReference type="GO" id="GO:0003723">
    <property type="term" value="F:RNA binding"/>
    <property type="evidence" value="ECO:0007669"/>
    <property type="project" value="InterPro"/>
</dbReference>
<accession>A0AAW1Y047</accession>
<reference evidence="1 2" key="1">
    <citation type="journal article" date="2023" name="G3 (Bethesda)">
        <title>A chromosome-length genome assembly and annotation of blackberry (Rubus argutus, cv. 'Hillquist').</title>
        <authorList>
            <person name="Bruna T."/>
            <person name="Aryal R."/>
            <person name="Dudchenko O."/>
            <person name="Sargent D.J."/>
            <person name="Mead D."/>
            <person name="Buti M."/>
            <person name="Cavallini A."/>
            <person name="Hytonen T."/>
            <person name="Andres J."/>
            <person name="Pham M."/>
            <person name="Weisz D."/>
            <person name="Mascagni F."/>
            <person name="Usai G."/>
            <person name="Natali L."/>
            <person name="Bassil N."/>
            <person name="Fernandez G.E."/>
            <person name="Lomsadze A."/>
            <person name="Armour M."/>
            <person name="Olukolu B."/>
            <person name="Poorten T."/>
            <person name="Britton C."/>
            <person name="Davik J."/>
            <person name="Ashrafi H."/>
            <person name="Aiden E.L."/>
            <person name="Borodovsky M."/>
            <person name="Worthington M."/>
        </authorList>
    </citation>
    <scope>NUCLEOTIDE SEQUENCE [LARGE SCALE GENOMIC DNA]</scope>
    <source>
        <strain evidence="1">PI 553951</strain>
    </source>
</reference>
<evidence type="ECO:0000313" key="2">
    <source>
        <dbReference type="Proteomes" id="UP001457282"/>
    </source>
</evidence>
<protein>
    <submittedName>
        <fullName evidence="1">Uncharacterized protein</fullName>
    </submittedName>
</protein>
<organism evidence="1 2">
    <name type="scientific">Rubus argutus</name>
    <name type="common">Southern blackberry</name>
    <dbReference type="NCBI Taxonomy" id="59490"/>
    <lineage>
        <taxon>Eukaryota</taxon>
        <taxon>Viridiplantae</taxon>
        <taxon>Streptophyta</taxon>
        <taxon>Embryophyta</taxon>
        <taxon>Tracheophyta</taxon>
        <taxon>Spermatophyta</taxon>
        <taxon>Magnoliopsida</taxon>
        <taxon>eudicotyledons</taxon>
        <taxon>Gunneridae</taxon>
        <taxon>Pentapetalae</taxon>
        <taxon>rosids</taxon>
        <taxon>fabids</taxon>
        <taxon>Rosales</taxon>
        <taxon>Rosaceae</taxon>
        <taxon>Rosoideae</taxon>
        <taxon>Rosoideae incertae sedis</taxon>
        <taxon>Rubus</taxon>
    </lineage>
</organism>
<comment type="caution">
    <text evidence="1">The sequence shown here is derived from an EMBL/GenBank/DDBJ whole genome shotgun (WGS) entry which is preliminary data.</text>
</comment>